<dbReference type="InterPro" id="IPR036691">
    <property type="entry name" value="Endo/exonu/phosph_ase_sf"/>
</dbReference>
<organism evidence="2">
    <name type="scientific">marine metagenome</name>
    <dbReference type="NCBI Taxonomy" id="408172"/>
    <lineage>
        <taxon>unclassified sequences</taxon>
        <taxon>metagenomes</taxon>
        <taxon>ecological metagenomes</taxon>
    </lineage>
</organism>
<dbReference type="InterPro" id="IPR005135">
    <property type="entry name" value="Endo/exonuclease/phosphatase"/>
</dbReference>
<accession>A0A382YTM5</accession>
<dbReference type="EMBL" id="UINC01177969">
    <property type="protein sequence ID" value="SVD85878.1"/>
    <property type="molecule type" value="Genomic_DNA"/>
</dbReference>
<evidence type="ECO:0000259" key="1">
    <source>
        <dbReference type="Pfam" id="PF03372"/>
    </source>
</evidence>
<feature type="non-terminal residue" evidence="2">
    <location>
        <position position="202"/>
    </location>
</feature>
<name>A0A382YTM5_9ZZZZ</name>
<feature type="domain" description="Endonuclease/exonuclease/phosphatase" evidence="1">
    <location>
        <begin position="41"/>
        <end position="200"/>
    </location>
</feature>
<dbReference type="PROSITE" id="PS51257">
    <property type="entry name" value="PROKAR_LIPOPROTEIN"/>
    <property type="match status" value="1"/>
</dbReference>
<dbReference type="SUPFAM" id="SSF56219">
    <property type="entry name" value="DNase I-like"/>
    <property type="match status" value="1"/>
</dbReference>
<proteinExistence type="predicted"/>
<evidence type="ECO:0000313" key="2">
    <source>
        <dbReference type="EMBL" id="SVD85878.1"/>
    </source>
</evidence>
<dbReference type="GO" id="GO:0003824">
    <property type="term" value="F:catalytic activity"/>
    <property type="evidence" value="ECO:0007669"/>
    <property type="project" value="InterPro"/>
</dbReference>
<protein>
    <recommendedName>
        <fullName evidence="1">Endonuclease/exonuclease/phosphatase domain-containing protein</fullName>
    </recommendedName>
</protein>
<dbReference type="Pfam" id="PF03372">
    <property type="entry name" value="Exo_endo_phos"/>
    <property type="match status" value="1"/>
</dbReference>
<dbReference type="Gene3D" id="3.60.10.10">
    <property type="entry name" value="Endonuclease/exonuclease/phosphatase"/>
    <property type="match status" value="1"/>
</dbReference>
<dbReference type="AlphaFoldDB" id="A0A382YTM5"/>
<gene>
    <name evidence="2" type="ORF">METZ01_LOCUS438732</name>
</gene>
<sequence>MYRIVIALYFSLFICSCAKNTIIDSTNTFLNFGTDETLDIITWNIEHFPKQGEITVEHLLEIIDSIDVDIIAMQEIWGNGASNSFDSLKNKLAGWDGYRKSSGLAYLYKIEIVINDIYEINDLNEIIRTPYLLSINWNGQDIYIINNHFKAFGGSDNEQQRKTASEKIENYVNEYLGDKNIIILGDLNDELNDGGVNVFQNF</sequence>
<reference evidence="2" key="1">
    <citation type="submission" date="2018-05" db="EMBL/GenBank/DDBJ databases">
        <authorList>
            <person name="Lanie J.A."/>
            <person name="Ng W.-L."/>
            <person name="Kazmierczak K.M."/>
            <person name="Andrzejewski T.M."/>
            <person name="Davidsen T.M."/>
            <person name="Wayne K.J."/>
            <person name="Tettelin H."/>
            <person name="Glass J.I."/>
            <person name="Rusch D."/>
            <person name="Podicherti R."/>
            <person name="Tsui H.-C.T."/>
            <person name="Winkler M.E."/>
        </authorList>
    </citation>
    <scope>NUCLEOTIDE SEQUENCE</scope>
</reference>